<evidence type="ECO:0000256" key="1">
    <source>
        <dbReference type="ARBA" id="ARBA00001947"/>
    </source>
</evidence>
<comment type="cofactor">
    <cofactor evidence="1 5">
        <name>Zn(2+)</name>
        <dbReference type="ChEBI" id="CHEBI:29105"/>
    </cofactor>
</comment>
<dbReference type="Proteomes" id="UP000222106">
    <property type="component" value="Unassembled WGS sequence"/>
</dbReference>
<keyword evidence="8" id="KW-1185">Reference proteome</keyword>
<dbReference type="PROSITE" id="PS00059">
    <property type="entry name" value="ADH_ZINC"/>
    <property type="match status" value="1"/>
</dbReference>
<dbReference type="Pfam" id="PF08240">
    <property type="entry name" value="ADH_N"/>
    <property type="match status" value="1"/>
</dbReference>
<feature type="domain" description="Enoyl reductase (ER)" evidence="6">
    <location>
        <begin position="7"/>
        <end position="343"/>
    </location>
</feature>
<proteinExistence type="inferred from homology"/>
<organism evidence="7 8">
    <name type="scientific">Georgenia soli</name>
    <dbReference type="NCBI Taxonomy" id="638953"/>
    <lineage>
        <taxon>Bacteria</taxon>
        <taxon>Bacillati</taxon>
        <taxon>Actinomycetota</taxon>
        <taxon>Actinomycetes</taxon>
        <taxon>Micrococcales</taxon>
        <taxon>Bogoriellaceae</taxon>
        <taxon>Georgenia</taxon>
    </lineage>
</organism>
<dbReference type="Gene3D" id="3.40.50.720">
    <property type="entry name" value="NAD(P)-binding Rossmann-like Domain"/>
    <property type="match status" value="1"/>
</dbReference>
<dbReference type="SUPFAM" id="SSF50129">
    <property type="entry name" value="GroES-like"/>
    <property type="match status" value="1"/>
</dbReference>
<dbReference type="Gene3D" id="3.90.180.10">
    <property type="entry name" value="Medium-chain alcohol dehydrogenases, catalytic domain"/>
    <property type="match status" value="1"/>
</dbReference>
<dbReference type="AlphaFoldDB" id="A0A2A9EKS3"/>
<keyword evidence="3 5" id="KW-0862">Zinc</keyword>
<evidence type="ECO:0000256" key="5">
    <source>
        <dbReference type="RuleBase" id="RU361277"/>
    </source>
</evidence>
<comment type="similarity">
    <text evidence="5">Belongs to the zinc-containing alcohol dehydrogenase family.</text>
</comment>
<reference evidence="7 8" key="1">
    <citation type="submission" date="2017-10" db="EMBL/GenBank/DDBJ databases">
        <title>Sequencing the genomes of 1000 actinobacteria strains.</title>
        <authorList>
            <person name="Klenk H.-P."/>
        </authorList>
    </citation>
    <scope>NUCLEOTIDE SEQUENCE [LARGE SCALE GENOMIC DNA]</scope>
    <source>
        <strain evidence="7 8">DSM 21838</strain>
    </source>
</reference>
<dbReference type="InterPro" id="IPR013149">
    <property type="entry name" value="ADH-like_C"/>
</dbReference>
<dbReference type="EMBL" id="PDJI01000004">
    <property type="protein sequence ID" value="PFG39687.1"/>
    <property type="molecule type" value="Genomic_DNA"/>
</dbReference>
<name>A0A2A9EKS3_9MICO</name>
<dbReference type="InterPro" id="IPR002328">
    <property type="entry name" value="ADH_Zn_CS"/>
</dbReference>
<dbReference type="GO" id="GO:0016491">
    <property type="term" value="F:oxidoreductase activity"/>
    <property type="evidence" value="ECO:0007669"/>
    <property type="project" value="UniProtKB-KW"/>
</dbReference>
<gene>
    <name evidence="7" type="ORF">ATJ97_2198</name>
</gene>
<dbReference type="SMART" id="SM00829">
    <property type="entry name" value="PKS_ER"/>
    <property type="match status" value="1"/>
</dbReference>
<keyword evidence="4" id="KW-0560">Oxidoreductase</keyword>
<dbReference type="OrthoDB" id="241504at2"/>
<evidence type="ECO:0000256" key="4">
    <source>
        <dbReference type="ARBA" id="ARBA00023002"/>
    </source>
</evidence>
<dbReference type="PANTHER" id="PTHR42813">
    <property type="entry name" value="ZINC-TYPE ALCOHOL DEHYDROGENASE-LIKE"/>
    <property type="match status" value="1"/>
</dbReference>
<dbReference type="GO" id="GO:0008270">
    <property type="term" value="F:zinc ion binding"/>
    <property type="evidence" value="ECO:0007669"/>
    <property type="project" value="InterPro"/>
</dbReference>
<evidence type="ECO:0000259" key="6">
    <source>
        <dbReference type="SMART" id="SM00829"/>
    </source>
</evidence>
<evidence type="ECO:0000256" key="2">
    <source>
        <dbReference type="ARBA" id="ARBA00022723"/>
    </source>
</evidence>
<dbReference type="InterPro" id="IPR011032">
    <property type="entry name" value="GroES-like_sf"/>
</dbReference>
<accession>A0A2A9EKS3</accession>
<sequence length="345" mass="35857">MKALIYTAPGETEVQEVPDPVIQEPTDAIVDVIATSICGSDLHVVSGDLVPDTGFVLGHEMVGRIRELGSAVKNFSVGDRVTVSPAPYCGACASCRGGNYAHCEFGGVYGCGETYGGFAGSHAELLRIPFAGRDMIRVPDHVSDESALAISDALTTGAGGVTKAVTQQGRTIAVFGCGPVGLSALHYATIWKPARLIAIDPVPERLELARQLGATDVISAADPREDLQRITGGAGLDAAIDCAGVEATFQAALDSLAPEGFLSIIGIPHKPVSFDIAAALSKGLNLWTGLADVGPAQTIMDYIADGLLDPDAIFNHEASLDEAPALMKTLMTSRDHGIVKAVIRP</sequence>
<dbReference type="InterPro" id="IPR013154">
    <property type="entry name" value="ADH-like_N"/>
</dbReference>
<evidence type="ECO:0000256" key="3">
    <source>
        <dbReference type="ARBA" id="ARBA00022833"/>
    </source>
</evidence>
<evidence type="ECO:0000313" key="8">
    <source>
        <dbReference type="Proteomes" id="UP000222106"/>
    </source>
</evidence>
<dbReference type="Pfam" id="PF00107">
    <property type="entry name" value="ADH_zinc_N"/>
    <property type="match status" value="1"/>
</dbReference>
<dbReference type="RefSeq" id="WP_098483745.1">
    <property type="nucleotide sequence ID" value="NZ_PDJI01000004.1"/>
</dbReference>
<comment type="caution">
    <text evidence="7">The sequence shown here is derived from an EMBL/GenBank/DDBJ whole genome shotgun (WGS) entry which is preliminary data.</text>
</comment>
<dbReference type="InterPro" id="IPR020843">
    <property type="entry name" value="ER"/>
</dbReference>
<dbReference type="SUPFAM" id="SSF51735">
    <property type="entry name" value="NAD(P)-binding Rossmann-fold domains"/>
    <property type="match status" value="1"/>
</dbReference>
<protein>
    <submittedName>
        <fullName evidence="7">Alcohol dehydrogenase</fullName>
    </submittedName>
</protein>
<evidence type="ECO:0000313" key="7">
    <source>
        <dbReference type="EMBL" id="PFG39687.1"/>
    </source>
</evidence>
<dbReference type="InterPro" id="IPR036291">
    <property type="entry name" value="NAD(P)-bd_dom_sf"/>
</dbReference>
<keyword evidence="2 5" id="KW-0479">Metal-binding</keyword>